<dbReference type="Gene3D" id="3.20.20.60">
    <property type="entry name" value="Phosphoenolpyruvate-binding domains"/>
    <property type="match status" value="1"/>
</dbReference>
<dbReference type="InterPro" id="IPR006318">
    <property type="entry name" value="PTS_EI-like"/>
</dbReference>
<evidence type="ECO:0000256" key="10">
    <source>
        <dbReference type="ARBA" id="ARBA00022683"/>
    </source>
</evidence>
<dbReference type="Gene3D" id="3.30.450.40">
    <property type="match status" value="1"/>
</dbReference>
<keyword evidence="11" id="KW-0479">Metal-binding</keyword>
<evidence type="ECO:0000256" key="6">
    <source>
        <dbReference type="ARBA" id="ARBA00022448"/>
    </source>
</evidence>
<dbReference type="NCBIfam" id="TIGR01417">
    <property type="entry name" value="PTS_I_fam"/>
    <property type="match status" value="1"/>
</dbReference>
<dbReference type="Gene3D" id="1.10.274.10">
    <property type="entry name" value="PtsI, HPr-binding domain"/>
    <property type="match status" value="1"/>
</dbReference>
<evidence type="ECO:0000256" key="12">
    <source>
        <dbReference type="ARBA" id="ARBA00022777"/>
    </source>
</evidence>
<dbReference type="AlphaFoldDB" id="A0AAE9ZA94"/>
<dbReference type="GO" id="GO:0016301">
    <property type="term" value="F:kinase activity"/>
    <property type="evidence" value="ECO:0007669"/>
    <property type="project" value="UniProtKB-KW"/>
</dbReference>
<evidence type="ECO:0000313" key="15">
    <source>
        <dbReference type="EMBL" id="WDI30504.1"/>
    </source>
</evidence>
<evidence type="ECO:0000256" key="9">
    <source>
        <dbReference type="ARBA" id="ARBA00022679"/>
    </source>
</evidence>
<comment type="cofactor">
    <cofactor evidence="2">
        <name>Mg(2+)</name>
        <dbReference type="ChEBI" id="CHEBI:18420"/>
    </cofactor>
</comment>
<dbReference type="InterPro" id="IPR003018">
    <property type="entry name" value="GAF"/>
</dbReference>
<dbReference type="SUPFAM" id="SSF55781">
    <property type="entry name" value="GAF domain-like"/>
    <property type="match status" value="1"/>
</dbReference>
<evidence type="ECO:0000256" key="13">
    <source>
        <dbReference type="ARBA" id="ARBA00022842"/>
    </source>
</evidence>
<protein>
    <recommendedName>
        <fullName evidence="5">phosphoenolpyruvate--protein phosphotransferase</fullName>
        <ecNumber evidence="5">2.7.3.9</ecNumber>
    </recommendedName>
</protein>
<keyword evidence="16" id="KW-1185">Reference proteome</keyword>
<keyword evidence="12" id="KW-0418">Kinase</keyword>
<comment type="similarity">
    <text evidence="4">Belongs to the PEP-utilizing enzyme family.</text>
</comment>
<dbReference type="SUPFAM" id="SSF52009">
    <property type="entry name" value="Phosphohistidine domain"/>
    <property type="match status" value="1"/>
</dbReference>
<evidence type="ECO:0000259" key="14">
    <source>
        <dbReference type="SMART" id="SM00065"/>
    </source>
</evidence>
<dbReference type="InterPro" id="IPR000121">
    <property type="entry name" value="PEP_util_C"/>
</dbReference>
<evidence type="ECO:0000256" key="7">
    <source>
        <dbReference type="ARBA" id="ARBA00022490"/>
    </source>
</evidence>
<dbReference type="GO" id="GO:0005737">
    <property type="term" value="C:cytoplasm"/>
    <property type="evidence" value="ECO:0007669"/>
    <property type="project" value="UniProtKB-SubCell"/>
</dbReference>
<evidence type="ECO:0000256" key="2">
    <source>
        <dbReference type="ARBA" id="ARBA00001946"/>
    </source>
</evidence>
<sequence>MSIENTRPPHGGHGGQGITVLLKSMRDAVAKEGSAQDRLDHLTRVIAIHVVADVCSIYLRRPDNELELYSTEGLNREAVHKTRLKWGEGLVGLVAARHSPLVTSEAPKHPAFAYRPETGEDPLHSFLGVPLIRSGKTLGVLVVQNKSAREYTHEEIEAVQAVATLLAEISASGELLSQEETEAVGAMLHGPEKVKGFGIVSGIALGRAVFLQPPAPKHKVFAAEPAAEASRLEEGLSDLRRSVDEMLSSNASLSGVSREVLETYRLFAYDRGWKDRLRAAVFSGLTAESAVEQVKAENRARLSQSRDPYLRERLHDLDDLSNRLLRLLSGEKNGGKRTLYDDTILFARTMGPAELLEYDRKRLKGLVLGEVSATSHVAIVARALKIPMVTGAPEAMERVEQGDQAVIDGDAGDIHIRPSAETVESFRTKQTRYHERQALYASEKGLETKTKDGVDITVLMNAGLALDLPYLEATGAAGVGLFRTELQFLIGSQLPSVASQEALYREALDLANGKPVIFRTADIGGDKTADYMEHGNEVNPAMGWRGARMALDRPGMIRPQLRALLAAAAERELWVMFPFVTVPAEVDEIRELLDREIDRARRRERALPESIKVGAMIETPSSAWRADLIADKVDFLSVGGNDLAQFYFAADRDSERVQRRYDPMNPGFLSFLQDTVQRVNKTGTPLSYCGEQTSDAVTAAALMAVGIRQFSLPAAFVGPFRRLVRSLDVKKAAAWFKAHESAPVATLRPAFLEFLNENGAVLE</sequence>
<evidence type="ECO:0000256" key="8">
    <source>
        <dbReference type="ARBA" id="ARBA00022597"/>
    </source>
</evidence>
<dbReference type="GO" id="GO:0009401">
    <property type="term" value="P:phosphoenolpyruvate-dependent sugar phosphotransferase system"/>
    <property type="evidence" value="ECO:0007669"/>
    <property type="project" value="UniProtKB-KW"/>
</dbReference>
<dbReference type="SUPFAM" id="SSF51621">
    <property type="entry name" value="Phosphoenolpyruvate/pyruvate domain"/>
    <property type="match status" value="1"/>
</dbReference>
<dbReference type="InterPro" id="IPR008731">
    <property type="entry name" value="PTS_EIN"/>
</dbReference>
<dbReference type="Pfam" id="PF02896">
    <property type="entry name" value="PEP-utilizers_C"/>
    <property type="match status" value="1"/>
</dbReference>
<feature type="domain" description="GAF" evidence="14">
    <location>
        <begin position="34"/>
        <end position="180"/>
    </location>
</feature>
<dbReference type="KEGG" id="hfl:PUV54_11100"/>
<dbReference type="InterPro" id="IPR036637">
    <property type="entry name" value="Phosphohistidine_dom_sf"/>
</dbReference>
<keyword evidence="7" id="KW-0963">Cytoplasm</keyword>
<evidence type="ECO:0000256" key="5">
    <source>
        <dbReference type="ARBA" id="ARBA00012232"/>
    </source>
</evidence>
<dbReference type="Pfam" id="PF01590">
    <property type="entry name" value="GAF"/>
    <property type="match status" value="1"/>
</dbReference>
<evidence type="ECO:0000256" key="11">
    <source>
        <dbReference type="ARBA" id="ARBA00022723"/>
    </source>
</evidence>
<dbReference type="Pfam" id="PF00391">
    <property type="entry name" value="PEP-utilizers"/>
    <property type="match status" value="1"/>
</dbReference>
<dbReference type="InterPro" id="IPR015813">
    <property type="entry name" value="Pyrv/PenolPyrv_kinase-like_dom"/>
</dbReference>
<comment type="catalytic activity">
    <reaction evidence="1">
        <text>L-histidyl-[protein] + phosphoenolpyruvate = N(pros)-phospho-L-histidyl-[protein] + pyruvate</text>
        <dbReference type="Rhea" id="RHEA:23880"/>
        <dbReference type="Rhea" id="RHEA-COMP:9745"/>
        <dbReference type="Rhea" id="RHEA-COMP:9746"/>
        <dbReference type="ChEBI" id="CHEBI:15361"/>
        <dbReference type="ChEBI" id="CHEBI:29979"/>
        <dbReference type="ChEBI" id="CHEBI:58702"/>
        <dbReference type="ChEBI" id="CHEBI:64837"/>
        <dbReference type="EC" id="2.7.3.9"/>
    </reaction>
</comment>
<dbReference type="InterPro" id="IPR050499">
    <property type="entry name" value="PEP-utilizing_PTS_enzyme"/>
</dbReference>
<evidence type="ECO:0000256" key="3">
    <source>
        <dbReference type="ARBA" id="ARBA00004496"/>
    </source>
</evidence>
<dbReference type="InterPro" id="IPR029016">
    <property type="entry name" value="GAF-like_dom_sf"/>
</dbReference>
<dbReference type="InterPro" id="IPR008279">
    <property type="entry name" value="PEP-util_enz_mobile_dom"/>
</dbReference>
<dbReference type="GO" id="GO:0046872">
    <property type="term" value="F:metal ion binding"/>
    <property type="evidence" value="ECO:0007669"/>
    <property type="project" value="UniProtKB-KW"/>
</dbReference>
<organism evidence="15 16">
    <name type="scientific">Hyphococcus flavus</name>
    <dbReference type="NCBI Taxonomy" id="1866326"/>
    <lineage>
        <taxon>Bacteria</taxon>
        <taxon>Pseudomonadati</taxon>
        <taxon>Pseudomonadota</taxon>
        <taxon>Alphaproteobacteria</taxon>
        <taxon>Parvularculales</taxon>
        <taxon>Parvularculaceae</taxon>
        <taxon>Hyphococcus</taxon>
    </lineage>
</organism>
<dbReference type="GO" id="GO:0008965">
    <property type="term" value="F:phosphoenolpyruvate-protein phosphotransferase activity"/>
    <property type="evidence" value="ECO:0007669"/>
    <property type="project" value="UniProtKB-EC"/>
</dbReference>
<dbReference type="SMART" id="SM00065">
    <property type="entry name" value="GAF"/>
    <property type="match status" value="1"/>
</dbReference>
<dbReference type="Gene3D" id="3.50.30.10">
    <property type="entry name" value="Phosphohistidine domain"/>
    <property type="match status" value="1"/>
</dbReference>
<dbReference type="EMBL" id="CP118166">
    <property type="protein sequence ID" value="WDI30504.1"/>
    <property type="molecule type" value="Genomic_DNA"/>
</dbReference>
<reference evidence="15" key="1">
    <citation type="submission" date="2023-02" db="EMBL/GenBank/DDBJ databases">
        <title>Genome sequence of Hyphococcus flavus.</title>
        <authorList>
            <person name="Rong J.-C."/>
            <person name="Zhao Q."/>
            <person name="Yi M."/>
            <person name="Wu J.-Y."/>
        </authorList>
    </citation>
    <scope>NUCLEOTIDE SEQUENCE</scope>
    <source>
        <strain evidence="15">MCCC 1K03223</strain>
    </source>
</reference>
<evidence type="ECO:0000256" key="4">
    <source>
        <dbReference type="ARBA" id="ARBA00007837"/>
    </source>
</evidence>
<dbReference type="EC" id="2.7.3.9" evidence="5"/>
<dbReference type="InterPro" id="IPR036618">
    <property type="entry name" value="PtsI_HPr-bd_sf"/>
</dbReference>
<evidence type="ECO:0000313" key="16">
    <source>
        <dbReference type="Proteomes" id="UP001214043"/>
    </source>
</evidence>
<dbReference type="PANTHER" id="PTHR46244:SF6">
    <property type="entry name" value="PHOSPHOENOLPYRUVATE-PROTEIN PHOSPHOTRANSFERASE"/>
    <property type="match status" value="1"/>
</dbReference>
<dbReference type="Proteomes" id="UP001214043">
    <property type="component" value="Chromosome"/>
</dbReference>
<keyword evidence="9 15" id="KW-0808">Transferase</keyword>
<dbReference type="SUPFAM" id="SSF47831">
    <property type="entry name" value="Enzyme I of the PEP:sugar phosphotransferase system HPr-binding (sub)domain"/>
    <property type="match status" value="1"/>
</dbReference>
<dbReference type="RefSeq" id="WP_274492306.1">
    <property type="nucleotide sequence ID" value="NZ_CP118166.1"/>
</dbReference>
<dbReference type="Pfam" id="PF05524">
    <property type="entry name" value="PEP-utilisers_N"/>
    <property type="match status" value="1"/>
</dbReference>
<dbReference type="PRINTS" id="PR01736">
    <property type="entry name" value="PHPHTRNFRASE"/>
</dbReference>
<keyword evidence="8" id="KW-0762">Sugar transport</keyword>
<keyword evidence="10" id="KW-0598">Phosphotransferase system</keyword>
<keyword evidence="6" id="KW-0813">Transport</keyword>
<accession>A0AAE9ZA94</accession>
<keyword evidence="13" id="KW-0460">Magnesium</keyword>
<dbReference type="InterPro" id="IPR040442">
    <property type="entry name" value="Pyrv_kinase-like_dom_sf"/>
</dbReference>
<dbReference type="PANTHER" id="PTHR46244">
    <property type="entry name" value="PHOSPHOENOLPYRUVATE-PROTEIN PHOSPHOTRANSFERASE"/>
    <property type="match status" value="1"/>
</dbReference>
<name>A0AAE9ZA94_9PROT</name>
<evidence type="ECO:0000256" key="1">
    <source>
        <dbReference type="ARBA" id="ARBA00000683"/>
    </source>
</evidence>
<gene>
    <name evidence="15" type="primary">ptsP</name>
    <name evidence="15" type="ORF">PUV54_11100</name>
</gene>
<comment type="subcellular location">
    <subcellularLocation>
        <location evidence="3">Cytoplasm</location>
    </subcellularLocation>
</comment>
<proteinExistence type="inferred from homology"/>